<evidence type="ECO:0008006" key="4">
    <source>
        <dbReference type="Google" id="ProtNLM"/>
    </source>
</evidence>
<feature type="chain" id="PRO_5025479985" description="Cyanovirin-N domain-containing protein" evidence="1">
    <location>
        <begin position="19"/>
        <end position="216"/>
    </location>
</feature>
<name>A0A6A6AXM0_9PEZI</name>
<dbReference type="GeneID" id="54302953"/>
<keyword evidence="1" id="KW-0732">Signal</keyword>
<reference evidence="2" key="1">
    <citation type="journal article" date="2020" name="Stud. Mycol.">
        <title>101 Dothideomycetes genomes: a test case for predicting lifestyles and emergence of pathogens.</title>
        <authorList>
            <person name="Haridas S."/>
            <person name="Albert R."/>
            <person name="Binder M."/>
            <person name="Bloem J."/>
            <person name="Labutti K."/>
            <person name="Salamov A."/>
            <person name="Andreopoulos B."/>
            <person name="Baker S."/>
            <person name="Barry K."/>
            <person name="Bills G."/>
            <person name="Bluhm B."/>
            <person name="Cannon C."/>
            <person name="Castanera R."/>
            <person name="Culley D."/>
            <person name="Daum C."/>
            <person name="Ezra D."/>
            <person name="Gonzalez J."/>
            <person name="Henrissat B."/>
            <person name="Kuo A."/>
            <person name="Liang C."/>
            <person name="Lipzen A."/>
            <person name="Lutzoni F."/>
            <person name="Magnuson J."/>
            <person name="Mondo S."/>
            <person name="Nolan M."/>
            <person name="Ohm R."/>
            <person name="Pangilinan J."/>
            <person name="Park H.-J."/>
            <person name="Ramirez L."/>
            <person name="Alfaro M."/>
            <person name="Sun H."/>
            <person name="Tritt A."/>
            <person name="Yoshinaga Y."/>
            <person name="Zwiers L.-H."/>
            <person name="Turgeon B."/>
            <person name="Goodwin S."/>
            <person name="Spatafora J."/>
            <person name="Crous P."/>
            <person name="Grigoriev I."/>
        </authorList>
    </citation>
    <scope>NUCLEOTIDE SEQUENCE</scope>
    <source>
        <strain evidence="2">CBS 121167</strain>
    </source>
</reference>
<proteinExistence type="predicted"/>
<dbReference type="RefSeq" id="XP_033391716.1">
    <property type="nucleotide sequence ID" value="XM_033545445.1"/>
</dbReference>
<evidence type="ECO:0000256" key="1">
    <source>
        <dbReference type="SAM" id="SignalP"/>
    </source>
</evidence>
<dbReference type="Proteomes" id="UP000799438">
    <property type="component" value="Unassembled WGS sequence"/>
</dbReference>
<dbReference type="EMBL" id="ML995539">
    <property type="protein sequence ID" value="KAF2135998.1"/>
    <property type="molecule type" value="Genomic_DNA"/>
</dbReference>
<evidence type="ECO:0000313" key="3">
    <source>
        <dbReference type="Proteomes" id="UP000799438"/>
    </source>
</evidence>
<dbReference type="AlphaFoldDB" id="A0A6A6AXM0"/>
<sequence length="216" mass="24731">MRITIASVVLAFVGAALSAPYNPSWLHEYIDISPLHPCLVRSLLVSNQPCSMLTSSQQGCMEANKKKWDYTKMSRYDFCEYNYFPGAHVWLHETVAKCTAKKCTHDDYLQNRMGILIISSHPSVDSDTNDLSSIQGHGSKKSAASNLDERFTFSDIRLAPLVSRFQRRLWPFSTKDDKLNVLISRMLQGLLDLVGCRHTRRHDHMLQWDLHLYDLA</sequence>
<accession>A0A6A6AXM0</accession>
<feature type="signal peptide" evidence="1">
    <location>
        <begin position="1"/>
        <end position="18"/>
    </location>
</feature>
<protein>
    <recommendedName>
        <fullName evidence="4">Cyanovirin-N domain-containing protein</fullName>
    </recommendedName>
</protein>
<keyword evidence="3" id="KW-1185">Reference proteome</keyword>
<evidence type="ECO:0000313" key="2">
    <source>
        <dbReference type="EMBL" id="KAF2135998.1"/>
    </source>
</evidence>
<gene>
    <name evidence="2" type="ORF">K452DRAFT_345176</name>
</gene>
<organism evidence="2 3">
    <name type="scientific">Aplosporella prunicola CBS 121167</name>
    <dbReference type="NCBI Taxonomy" id="1176127"/>
    <lineage>
        <taxon>Eukaryota</taxon>
        <taxon>Fungi</taxon>
        <taxon>Dikarya</taxon>
        <taxon>Ascomycota</taxon>
        <taxon>Pezizomycotina</taxon>
        <taxon>Dothideomycetes</taxon>
        <taxon>Dothideomycetes incertae sedis</taxon>
        <taxon>Botryosphaeriales</taxon>
        <taxon>Aplosporellaceae</taxon>
        <taxon>Aplosporella</taxon>
    </lineage>
</organism>